<keyword evidence="3" id="KW-1185">Reference proteome</keyword>
<feature type="transmembrane region" description="Helical" evidence="1">
    <location>
        <begin position="364"/>
        <end position="386"/>
    </location>
</feature>
<keyword evidence="1" id="KW-0472">Membrane</keyword>
<keyword evidence="1" id="KW-0812">Transmembrane</keyword>
<proteinExistence type="predicted"/>
<dbReference type="RefSeq" id="WP_099036432.1">
    <property type="nucleotide sequence ID" value="NZ_BMGJ01000021.1"/>
</dbReference>
<evidence type="ECO:0000313" key="2">
    <source>
        <dbReference type="EMBL" id="GGD78533.1"/>
    </source>
</evidence>
<keyword evidence="1" id="KW-1133">Transmembrane helix</keyword>
<evidence type="ECO:0000256" key="1">
    <source>
        <dbReference type="SAM" id="Phobius"/>
    </source>
</evidence>
<sequence>MSSEQSQITPTHLISIAPFRTPINLRSERLTESELEQVRAELATMLPNQGFTVQAPDWPFGYGSLNHDAIPGFFQPIAFVVPTDELFQSISQSDTNIRLLNFQVHLYDDTVAVLFAQWEVKAEPSTKLDRTLTALTNDLVCRVVDELMQPLAEQLSNKTPVSWRWRSIEEFVVYRDVARQQLLNREALWVARIALVNSQSHDYEQWMTWADAQEDTVLQNKQFSLYVGSGNSLLIDCDSAQEQRNLIRAMSLCQFYSVILSLYLQQLNDDLSQLEIYVARRGISRAKNRLLRQVENKLDHLDYVRLQHGQALYGVQGSRRTMVNTIHEAWNTTGQFDNVMGWAGLLRERISRRFQERRIKQGRLVQALLAFIGGLAILDISLVMLSESEGLREDHLPGMLDLFYRLPADGVLYGAVAIVIAVVFLIYRSES</sequence>
<evidence type="ECO:0000313" key="3">
    <source>
        <dbReference type="Proteomes" id="UP000614272"/>
    </source>
</evidence>
<name>A0ABQ1RSY5_9ALTE</name>
<dbReference type="Proteomes" id="UP000614272">
    <property type="component" value="Unassembled WGS sequence"/>
</dbReference>
<accession>A0ABQ1RSY5</accession>
<feature type="transmembrane region" description="Helical" evidence="1">
    <location>
        <begin position="406"/>
        <end position="427"/>
    </location>
</feature>
<organism evidence="2 3">
    <name type="scientific">Lacimicrobium alkaliphilum</name>
    <dbReference type="NCBI Taxonomy" id="1526571"/>
    <lineage>
        <taxon>Bacteria</taxon>
        <taxon>Pseudomonadati</taxon>
        <taxon>Pseudomonadota</taxon>
        <taxon>Gammaproteobacteria</taxon>
        <taxon>Alteromonadales</taxon>
        <taxon>Alteromonadaceae</taxon>
        <taxon>Lacimicrobium</taxon>
    </lineage>
</organism>
<comment type="caution">
    <text evidence="2">The sequence shown here is derived from an EMBL/GenBank/DDBJ whole genome shotgun (WGS) entry which is preliminary data.</text>
</comment>
<dbReference type="EMBL" id="BMGJ01000021">
    <property type="protein sequence ID" value="GGD78533.1"/>
    <property type="molecule type" value="Genomic_DNA"/>
</dbReference>
<protein>
    <submittedName>
        <fullName evidence="2">Uncharacterized protein</fullName>
    </submittedName>
</protein>
<gene>
    <name evidence="2" type="ORF">GCM10011357_36900</name>
</gene>
<reference evidence="3" key="1">
    <citation type="journal article" date="2019" name="Int. J. Syst. Evol. Microbiol.">
        <title>The Global Catalogue of Microorganisms (GCM) 10K type strain sequencing project: providing services to taxonomists for standard genome sequencing and annotation.</title>
        <authorList>
            <consortium name="The Broad Institute Genomics Platform"/>
            <consortium name="The Broad Institute Genome Sequencing Center for Infectious Disease"/>
            <person name="Wu L."/>
            <person name="Ma J."/>
        </authorList>
    </citation>
    <scope>NUCLEOTIDE SEQUENCE [LARGE SCALE GENOMIC DNA]</scope>
    <source>
        <strain evidence="3">CGMCC 1.12923</strain>
    </source>
</reference>